<accession>A0A5B7FL36</accession>
<reference evidence="2 3" key="1">
    <citation type="submission" date="2019-05" db="EMBL/GenBank/DDBJ databases">
        <title>Another draft genome of Portunus trituberculatus and its Hox gene families provides insights of decapod evolution.</title>
        <authorList>
            <person name="Jeong J.-H."/>
            <person name="Song I."/>
            <person name="Kim S."/>
            <person name="Choi T."/>
            <person name="Kim D."/>
            <person name="Ryu S."/>
            <person name="Kim W."/>
        </authorList>
    </citation>
    <scope>NUCLEOTIDE SEQUENCE [LARGE SCALE GENOMIC DNA]</scope>
    <source>
        <tissue evidence="2">Muscle</tissue>
    </source>
</reference>
<protein>
    <submittedName>
        <fullName evidence="2">Uncharacterized protein</fullName>
    </submittedName>
</protein>
<sequence>MYVIEILTGRQGGNAEPERMQGGRRYVAIVHHNSNTIPRKKKKKLSEILRRWREAAEIRPQHDLGDSNDLTETRNGE</sequence>
<comment type="caution">
    <text evidence="2">The sequence shown here is derived from an EMBL/GenBank/DDBJ whole genome shotgun (WGS) entry which is preliminary data.</text>
</comment>
<dbReference type="Proteomes" id="UP000324222">
    <property type="component" value="Unassembled WGS sequence"/>
</dbReference>
<evidence type="ECO:0000313" key="3">
    <source>
        <dbReference type="Proteomes" id="UP000324222"/>
    </source>
</evidence>
<keyword evidence="3" id="KW-1185">Reference proteome</keyword>
<name>A0A5B7FL36_PORTR</name>
<dbReference type="EMBL" id="VSRR010006926">
    <property type="protein sequence ID" value="MPC45859.1"/>
    <property type="molecule type" value="Genomic_DNA"/>
</dbReference>
<organism evidence="2 3">
    <name type="scientific">Portunus trituberculatus</name>
    <name type="common">Swimming crab</name>
    <name type="synonym">Neptunus trituberculatus</name>
    <dbReference type="NCBI Taxonomy" id="210409"/>
    <lineage>
        <taxon>Eukaryota</taxon>
        <taxon>Metazoa</taxon>
        <taxon>Ecdysozoa</taxon>
        <taxon>Arthropoda</taxon>
        <taxon>Crustacea</taxon>
        <taxon>Multicrustacea</taxon>
        <taxon>Malacostraca</taxon>
        <taxon>Eumalacostraca</taxon>
        <taxon>Eucarida</taxon>
        <taxon>Decapoda</taxon>
        <taxon>Pleocyemata</taxon>
        <taxon>Brachyura</taxon>
        <taxon>Eubrachyura</taxon>
        <taxon>Portunoidea</taxon>
        <taxon>Portunidae</taxon>
        <taxon>Portuninae</taxon>
        <taxon>Portunus</taxon>
    </lineage>
</organism>
<evidence type="ECO:0000256" key="1">
    <source>
        <dbReference type="SAM" id="MobiDB-lite"/>
    </source>
</evidence>
<gene>
    <name evidence="2" type="ORF">E2C01_039565</name>
</gene>
<proteinExistence type="predicted"/>
<evidence type="ECO:0000313" key="2">
    <source>
        <dbReference type="EMBL" id="MPC45859.1"/>
    </source>
</evidence>
<dbReference type="AlphaFoldDB" id="A0A5B7FL36"/>
<feature type="region of interest" description="Disordered" evidence="1">
    <location>
        <begin position="56"/>
        <end position="77"/>
    </location>
</feature>